<dbReference type="GO" id="GO:0005669">
    <property type="term" value="C:transcription factor TFIID complex"/>
    <property type="evidence" value="ECO:0007669"/>
    <property type="project" value="TreeGrafter"/>
</dbReference>
<protein>
    <submittedName>
        <fullName evidence="7">Transcription initiation factor TFIID subunit 9B</fullName>
    </submittedName>
</protein>
<dbReference type="Pfam" id="PF02291">
    <property type="entry name" value="TFIID-31kDa"/>
    <property type="match status" value="1"/>
</dbReference>
<dbReference type="PANTHER" id="PTHR48068">
    <property type="entry name" value="TAF9 RNA POLYMERASE II, TATA BOX-BINDING PROTEIN (TBP)-ASSOCIATED FACTOR"/>
    <property type="match status" value="1"/>
</dbReference>
<feature type="region of interest" description="Disordered" evidence="6">
    <location>
        <begin position="223"/>
        <end position="252"/>
    </location>
</feature>
<dbReference type="GO" id="GO:0016251">
    <property type="term" value="F:RNA polymerase II general transcription initiation factor activity"/>
    <property type="evidence" value="ECO:0007669"/>
    <property type="project" value="TreeGrafter"/>
</dbReference>
<evidence type="ECO:0000256" key="3">
    <source>
        <dbReference type="ARBA" id="ARBA00023015"/>
    </source>
</evidence>
<dbReference type="Gene3D" id="1.10.20.10">
    <property type="entry name" value="Histone, subunit A"/>
    <property type="match status" value="1"/>
</dbReference>
<dbReference type="SUPFAM" id="SSF47113">
    <property type="entry name" value="Histone-fold"/>
    <property type="match status" value="1"/>
</dbReference>
<dbReference type="GO" id="GO:0003713">
    <property type="term" value="F:transcription coactivator activity"/>
    <property type="evidence" value="ECO:0007669"/>
    <property type="project" value="TreeGrafter"/>
</dbReference>
<comment type="similarity">
    <text evidence="2">Belongs to the TAF9 family.</text>
</comment>
<name>A0A5K3FLF7_MESCO</name>
<dbReference type="CDD" id="cd07979">
    <property type="entry name" value="HFD_TAF9"/>
    <property type="match status" value="1"/>
</dbReference>
<dbReference type="PANTHER" id="PTHR48068:SF4">
    <property type="entry name" value="TATA-BOX BINDING PROTEIN ASSOCIATED FACTOR 9"/>
    <property type="match status" value="1"/>
</dbReference>
<dbReference type="AlphaFoldDB" id="A0A5K3FLF7"/>
<comment type="subcellular location">
    <subcellularLocation>
        <location evidence="1">Nucleus</location>
    </subcellularLocation>
</comment>
<evidence type="ECO:0000256" key="6">
    <source>
        <dbReference type="SAM" id="MobiDB-lite"/>
    </source>
</evidence>
<evidence type="ECO:0000256" key="2">
    <source>
        <dbReference type="ARBA" id="ARBA00007646"/>
    </source>
</evidence>
<dbReference type="InterPro" id="IPR009072">
    <property type="entry name" value="Histone-fold"/>
</dbReference>
<feature type="compositionally biased region" description="Polar residues" evidence="6">
    <location>
        <begin position="171"/>
        <end position="181"/>
    </location>
</feature>
<reference evidence="7" key="1">
    <citation type="submission" date="2019-11" db="UniProtKB">
        <authorList>
            <consortium name="WormBaseParasite"/>
        </authorList>
    </citation>
    <scope>IDENTIFICATION</scope>
</reference>
<dbReference type="WBParaSite" id="MCU_009520-RA">
    <property type="protein sequence ID" value="MCU_009520-RA"/>
    <property type="gene ID" value="MCU_009520"/>
</dbReference>
<evidence type="ECO:0000256" key="4">
    <source>
        <dbReference type="ARBA" id="ARBA00023163"/>
    </source>
</evidence>
<keyword evidence="5" id="KW-0539">Nucleus</keyword>
<organism evidence="7">
    <name type="scientific">Mesocestoides corti</name>
    <name type="common">Flatworm</name>
    <dbReference type="NCBI Taxonomy" id="53468"/>
    <lineage>
        <taxon>Eukaryota</taxon>
        <taxon>Metazoa</taxon>
        <taxon>Spiralia</taxon>
        <taxon>Lophotrochozoa</taxon>
        <taxon>Platyhelminthes</taxon>
        <taxon>Cestoda</taxon>
        <taxon>Eucestoda</taxon>
        <taxon>Cyclophyllidea</taxon>
        <taxon>Mesocestoididae</taxon>
        <taxon>Mesocestoides</taxon>
    </lineage>
</organism>
<dbReference type="GO" id="GO:0000124">
    <property type="term" value="C:SAGA complex"/>
    <property type="evidence" value="ECO:0007669"/>
    <property type="project" value="TreeGrafter"/>
</dbReference>
<proteinExistence type="inferred from homology"/>
<keyword evidence="3" id="KW-0805">Transcription regulation</keyword>
<keyword evidence="4" id="KW-0804">Transcription</keyword>
<dbReference type="InterPro" id="IPR003162">
    <property type="entry name" value="TFIID-31"/>
</dbReference>
<sequence>MEASDARSDENLSPSIVIKSIFEDFNLSGLSDDVYLRVLDIVTKYTGEILVDAKCFATYAGRPNITEQDIILAVDSKIENIILAPLHRGQLLEYAEKINSQPLPAIKPGQGIKLAPEKYTLTAPNFCINSSTVSGGDANVPSVTGVASRLVLPSSNLGANPGGVAVYRVSNTPGTSAQGQRPSLIPVSSTSVASTSDSSGSGIHVIAPVAAPASLIRVQSSNFTSSGHPLVRTPTPNSINNTPTLHRRLAED</sequence>
<dbReference type="GO" id="GO:0046982">
    <property type="term" value="F:protein heterodimerization activity"/>
    <property type="evidence" value="ECO:0007669"/>
    <property type="project" value="InterPro"/>
</dbReference>
<dbReference type="GO" id="GO:0051123">
    <property type="term" value="P:RNA polymerase II preinitiation complex assembly"/>
    <property type="evidence" value="ECO:0007669"/>
    <property type="project" value="TreeGrafter"/>
</dbReference>
<feature type="region of interest" description="Disordered" evidence="6">
    <location>
        <begin position="171"/>
        <end position="198"/>
    </location>
</feature>
<evidence type="ECO:0000256" key="1">
    <source>
        <dbReference type="ARBA" id="ARBA00004123"/>
    </source>
</evidence>
<feature type="compositionally biased region" description="Low complexity" evidence="6">
    <location>
        <begin position="233"/>
        <end position="244"/>
    </location>
</feature>
<feature type="compositionally biased region" description="Low complexity" evidence="6">
    <location>
        <begin position="187"/>
        <end position="198"/>
    </location>
</feature>
<evidence type="ECO:0000313" key="7">
    <source>
        <dbReference type="WBParaSite" id="MCU_009520-RA"/>
    </source>
</evidence>
<accession>A0A5K3FLF7</accession>
<evidence type="ECO:0000256" key="5">
    <source>
        <dbReference type="ARBA" id="ARBA00023242"/>
    </source>
</evidence>
<dbReference type="InterPro" id="IPR051431">
    <property type="entry name" value="TFIID_subunit_9"/>
</dbReference>